<feature type="transmembrane region" description="Helical" evidence="5">
    <location>
        <begin position="217"/>
        <end position="238"/>
    </location>
</feature>
<feature type="transmembrane region" description="Helical" evidence="5">
    <location>
        <begin position="284"/>
        <end position="301"/>
    </location>
</feature>
<organism evidence="6 7">
    <name type="scientific">Aeromonas veronii</name>
    <dbReference type="NCBI Taxonomy" id="654"/>
    <lineage>
        <taxon>Bacteria</taxon>
        <taxon>Pseudomonadati</taxon>
        <taxon>Pseudomonadota</taxon>
        <taxon>Gammaproteobacteria</taxon>
        <taxon>Aeromonadales</taxon>
        <taxon>Aeromonadaceae</taxon>
        <taxon>Aeromonas</taxon>
    </lineage>
</organism>
<evidence type="ECO:0000313" key="6">
    <source>
        <dbReference type="EMBL" id="BBR38829.1"/>
    </source>
</evidence>
<dbReference type="GO" id="GO:0016020">
    <property type="term" value="C:membrane"/>
    <property type="evidence" value="ECO:0007669"/>
    <property type="project" value="UniProtKB-SubCell"/>
</dbReference>
<comment type="subcellular location">
    <subcellularLocation>
        <location evidence="1">Membrane</location>
        <topology evidence="1">Multi-pass membrane protein</topology>
    </subcellularLocation>
</comment>
<dbReference type="Pfam" id="PF01943">
    <property type="entry name" value="Polysacc_synt"/>
    <property type="match status" value="1"/>
</dbReference>
<dbReference type="PANTHER" id="PTHR43424">
    <property type="entry name" value="LOCUS PUTATIVE PROTEIN 1-RELATED"/>
    <property type="match status" value="1"/>
</dbReference>
<evidence type="ECO:0000256" key="3">
    <source>
        <dbReference type="ARBA" id="ARBA00022989"/>
    </source>
</evidence>
<feature type="transmembrane region" description="Helical" evidence="5">
    <location>
        <begin position="88"/>
        <end position="108"/>
    </location>
</feature>
<feature type="transmembrane region" description="Helical" evidence="5">
    <location>
        <begin position="114"/>
        <end position="137"/>
    </location>
</feature>
<name>A0A6S5D0T8_AERVE</name>
<protein>
    <submittedName>
        <fullName evidence="6">Polysaccharide biosynthesis protein</fullName>
    </submittedName>
</protein>
<gene>
    <name evidence="6" type="ORF">WP3W19E03_13540</name>
</gene>
<dbReference type="RefSeq" id="WP_182939217.1">
    <property type="nucleotide sequence ID" value="NZ_AP022038.1"/>
</dbReference>
<dbReference type="Proteomes" id="UP000515442">
    <property type="component" value="Chromosome"/>
</dbReference>
<dbReference type="EMBL" id="AP022038">
    <property type="protein sequence ID" value="BBR38829.1"/>
    <property type="molecule type" value="Genomic_DNA"/>
</dbReference>
<feature type="transmembrane region" description="Helical" evidence="5">
    <location>
        <begin position="12"/>
        <end position="32"/>
    </location>
</feature>
<feature type="transmembrane region" description="Helical" evidence="5">
    <location>
        <begin position="354"/>
        <end position="373"/>
    </location>
</feature>
<dbReference type="InterPro" id="IPR052556">
    <property type="entry name" value="PolySynth_Transporter"/>
</dbReference>
<dbReference type="PANTHER" id="PTHR43424:SF1">
    <property type="entry name" value="LOCUS PUTATIVE PROTEIN 1-RELATED"/>
    <property type="match status" value="1"/>
</dbReference>
<feature type="transmembrane region" description="Helical" evidence="5">
    <location>
        <begin position="379"/>
        <end position="399"/>
    </location>
</feature>
<evidence type="ECO:0000256" key="4">
    <source>
        <dbReference type="ARBA" id="ARBA00023136"/>
    </source>
</evidence>
<evidence type="ECO:0000313" key="7">
    <source>
        <dbReference type="Proteomes" id="UP000515442"/>
    </source>
</evidence>
<proteinExistence type="predicted"/>
<evidence type="ECO:0000256" key="1">
    <source>
        <dbReference type="ARBA" id="ARBA00004141"/>
    </source>
</evidence>
<evidence type="ECO:0000256" key="5">
    <source>
        <dbReference type="SAM" id="Phobius"/>
    </source>
</evidence>
<sequence length="409" mass="45513">MSHKKELIKNFLSFGAVDILGLLIPIITMPILTRALGPSQYGVYMLLLTILYFGHTIIDYGTHYTAVRKLATLRDNASEVSRLYQETQGLRIFLCLLYSMGAILYSVFLSFDDAVLYMVLSSLTYLFGYALTPIWFYQGIGAVDCAMKVSLLSKFFNLVVIVFAVNSPDDLVIVLASLCVPMLFGGLYLSVHVSMRYRVALPALTRLKKSFGDGRDVFIGLLAPNFYNTIPTIALGTIYSPADFVNFAIATRLVSIIIVIQNVVAKAAYPVITLMKSSQVNKLLVTNFIISIIPAIIIISMGEWGLTIFLGHNYSGVNQYLIVLCVGVIFIGLSNAISQGYFLPNGYDSLYRNVSLRVSFISALISIILIYMYGLLGGALAMTVARVLFFFDYFILYKFKFYNSLARKI</sequence>
<keyword evidence="2 5" id="KW-0812">Transmembrane</keyword>
<keyword evidence="4 5" id="KW-0472">Membrane</keyword>
<accession>A0A6S5D0T8</accession>
<dbReference type="InterPro" id="IPR002797">
    <property type="entry name" value="Polysacc_synth"/>
</dbReference>
<feature type="transmembrane region" description="Helical" evidence="5">
    <location>
        <begin position="321"/>
        <end position="342"/>
    </location>
</feature>
<keyword evidence="3 5" id="KW-1133">Transmembrane helix</keyword>
<feature type="transmembrane region" description="Helical" evidence="5">
    <location>
        <begin position="244"/>
        <end position="264"/>
    </location>
</feature>
<evidence type="ECO:0000256" key="2">
    <source>
        <dbReference type="ARBA" id="ARBA00022692"/>
    </source>
</evidence>
<feature type="transmembrane region" description="Helical" evidence="5">
    <location>
        <begin position="149"/>
        <end position="165"/>
    </location>
</feature>
<dbReference type="AlphaFoldDB" id="A0A6S5D0T8"/>
<reference evidence="6 7" key="1">
    <citation type="submission" date="2019-12" db="EMBL/GenBank/DDBJ databases">
        <title>complete genome sequences of Aeromonas veronii str. WP3-W19-ESBL-03 isolated from wastewater treatment plant effluent.</title>
        <authorList>
            <person name="Sekizuka T."/>
            <person name="Itokawa K."/>
            <person name="Yatsu K."/>
            <person name="Inamine Y."/>
            <person name="Kuroda M."/>
        </authorList>
    </citation>
    <scope>NUCLEOTIDE SEQUENCE [LARGE SCALE GENOMIC DNA]</scope>
    <source>
        <strain evidence="6 7">WP3-W19-ESBL-03</strain>
    </source>
</reference>
<feature type="transmembrane region" description="Helical" evidence="5">
    <location>
        <begin position="44"/>
        <end position="67"/>
    </location>
</feature>
<feature type="transmembrane region" description="Helical" evidence="5">
    <location>
        <begin position="171"/>
        <end position="191"/>
    </location>
</feature>